<dbReference type="PROSITE" id="PS50835">
    <property type="entry name" value="IG_LIKE"/>
    <property type="match status" value="1"/>
</dbReference>
<dbReference type="InterPro" id="IPR013098">
    <property type="entry name" value="Ig_I-set"/>
</dbReference>
<dbReference type="InterPro" id="IPR013783">
    <property type="entry name" value="Ig-like_fold"/>
</dbReference>
<dbReference type="PANTHER" id="PTHR45080:SF32">
    <property type="entry name" value="MAM DOMAIN CONTAINING GLYCOSYLPHOSPHATIDYLINOSITOL ANCHOR 1"/>
    <property type="match status" value="1"/>
</dbReference>
<dbReference type="Pfam" id="PF07679">
    <property type="entry name" value="I-set"/>
    <property type="match status" value="1"/>
</dbReference>
<dbReference type="InterPro" id="IPR003599">
    <property type="entry name" value="Ig_sub"/>
</dbReference>
<dbReference type="InterPro" id="IPR007110">
    <property type="entry name" value="Ig-like_dom"/>
</dbReference>
<dbReference type="InterPro" id="IPR050958">
    <property type="entry name" value="Cell_Adh-Cytoskel_Orgn"/>
</dbReference>
<keyword evidence="4" id="KW-1185">Reference proteome</keyword>
<keyword evidence="1" id="KW-0472">Membrane</keyword>
<accession>A0ABD2PTT1</accession>
<name>A0ABD2PTT1_9PLAT</name>
<evidence type="ECO:0000313" key="3">
    <source>
        <dbReference type="EMBL" id="KAL3310877.1"/>
    </source>
</evidence>
<reference evidence="3 4" key="1">
    <citation type="submission" date="2024-11" db="EMBL/GenBank/DDBJ databases">
        <title>Adaptive evolution of stress response genes in parasites aligns with host niche diversity.</title>
        <authorList>
            <person name="Hahn C."/>
            <person name="Resl P."/>
        </authorList>
    </citation>
    <scope>NUCLEOTIDE SEQUENCE [LARGE SCALE GENOMIC DNA]</scope>
    <source>
        <strain evidence="3">EGGRZ-B1_66</strain>
        <tissue evidence="3">Body</tissue>
    </source>
</reference>
<dbReference type="AlphaFoldDB" id="A0ABD2PTT1"/>
<organism evidence="3 4">
    <name type="scientific">Cichlidogyrus casuarinus</name>
    <dbReference type="NCBI Taxonomy" id="1844966"/>
    <lineage>
        <taxon>Eukaryota</taxon>
        <taxon>Metazoa</taxon>
        <taxon>Spiralia</taxon>
        <taxon>Lophotrochozoa</taxon>
        <taxon>Platyhelminthes</taxon>
        <taxon>Monogenea</taxon>
        <taxon>Monopisthocotylea</taxon>
        <taxon>Dactylogyridea</taxon>
        <taxon>Ancyrocephalidae</taxon>
        <taxon>Cichlidogyrus</taxon>
    </lineage>
</organism>
<keyword evidence="1" id="KW-0812">Transmembrane</keyword>
<dbReference type="Proteomes" id="UP001626550">
    <property type="component" value="Unassembled WGS sequence"/>
</dbReference>
<feature type="domain" description="Ig-like" evidence="2">
    <location>
        <begin position="14"/>
        <end position="111"/>
    </location>
</feature>
<dbReference type="PANTHER" id="PTHR45080">
    <property type="entry name" value="CONTACTIN 5"/>
    <property type="match status" value="1"/>
</dbReference>
<keyword evidence="1" id="KW-1133">Transmembrane helix</keyword>
<dbReference type="EMBL" id="JBJKFK010002597">
    <property type="protein sequence ID" value="KAL3310877.1"/>
    <property type="molecule type" value="Genomic_DNA"/>
</dbReference>
<dbReference type="SUPFAM" id="SSF48726">
    <property type="entry name" value="Immunoglobulin"/>
    <property type="match status" value="2"/>
</dbReference>
<gene>
    <name evidence="3" type="ORF">Ciccas_010550</name>
</gene>
<sequence length="211" mass="23826">MRLISLASLNFVDPAPGCIYAPLGGSFDLNCTVRLAMYGDPVEFTWFQENMAFPTISVNTRKTIERKQFSVSKSGDSAKLHCTNLEEEDFGTYTCKAKNKFSEATKTFRVKKADAPVLTDVPPPVITVRLRGPLELPCILDAIPPPKISWTKDSKRLVSFLILLLFVSIFYIFPRFSTISAIRSIDKGVLGLAQKIENRRMRLLRLHKLLR</sequence>
<dbReference type="InterPro" id="IPR036179">
    <property type="entry name" value="Ig-like_dom_sf"/>
</dbReference>
<feature type="transmembrane region" description="Helical" evidence="1">
    <location>
        <begin position="157"/>
        <end position="174"/>
    </location>
</feature>
<evidence type="ECO:0000259" key="2">
    <source>
        <dbReference type="PROSITE" id="PS50835"/>
    </source>
</evidence>
<comment type="caution">
    <text evidence="3">The sequence shown here is derived from an EMBL/GenBank/DDBJ whole genome shotgun (WGS) entry which is preliminary data.</text>
</comment>
<evidence type="ECO:0000256" key="1">
    <source>
        <dbReference type="SAM" id="Phobius"/>
    </source>
</evidence>
<dbReference type="Gene3D" id="2.60.40.10">
    <property type="entry name" value="Immunoglobulins"/>
    <property type="match status" value="2"/>
</dbReference>
<evidence type="ECO:0000313" key="4">
    <source>
        <dbReference type="Proteomes" id="UP001626550"/>
    </source>
</evidence>
<protein>
    <recommendedName>
        <fullName evidence="2">Ig-like domain-containing protein</fullName>
    </recommendedName>
</protein>
<dbReference type="SMART" id="SM00409">
    <property type="entry name" value="IG"/>
    <property type="match status" value="1"/>
</dbReference>
<proteinExistence type="predicted"/>